<gene>
    <name evidence="3" type="ORF">D7D52_14620</name>
</gene>
<dbReference type="OrthoDB" id="5241041at2"/>
<dbReference type="SUPFAM" id="SSF81606">
    <property type="entry name" value="PP2C-like"/>
    <property type="match status" value="1"/>
</dbReference>
<name>A0A386ZCJ3_9NOCA</name>
<dbReference type="SUPFAM" id="SSF55781">
    <property type="entry name" value="GAF domain-like"/>
    <property type="match status" value="1"/>
</dbReference>
<evidence type="ECO:0000259" key="2">
    <source>
        <dbReference type="SMART" id="SM00331"/>
    </source>
</evidence>
<proteinExistence type="predicted"/>
<dbReference type="Proteomes" id="UP000267164">
    <property type="component" value="Chromosome"/>
</dbReference>
<dbReference type="RefSeq" id="WP_120736870.1">
    <property type="nucleotide sequence ID" value="NZ_CP032568.1"/>
</dbReference>
<dbReference type="Pfam" id="PF07228">
    <property type="entry name" value="SpoIIE"/>
    <property type="match status" value="1"/>
</dbReference>
<keyword evidence="1" id="KW-0378">Hydrolase</keyword>
<dbReference type="InterPro" id="IPR052016">
    <property type="entry name" value="Bact_Sigma-Reg"/>
</dbReference>
<protein>
    <recommendedName>
        <fullName evidence="2">PPM-type phosphatase domain-containing protein</fullName>
    </recommendedName>
</protein>
<reference evidence="3 4" key="1">
    <citation type="submission" date="2018-09" db="EMBL/GenBank/DDBJ databases">
        <title>Nocardia yunnanensis sp. nov., an actinomycete isolated from a soil sample.</title>
        <authorList>
            <person name="Zhang J."/>
        </authorList>
    </citation>
    <scope>NUCLEOTIDE SEQUENCE [LARGE SCALE GENOMIC DNA]</scope>
    <source>
        <strain evidence="3 4">CFHS0054</strain>
    </source>
</reference>
<sequence length="382" mass="41406">MEAERTRLLAAEQAARARLQQLYRLTEALASATTLPQVVAAVRDSAPATLNAAAVSIELYRERLAPVLDAAEEYWAPLGGRTATGIEAPGQHALTSVALIENGRKLGTLAMSHAQGQPPDAEHVSAVAQQIAQAVRRAASYEHEHRVAERLQRNLLPVMPSVPEVEIASAYASGTDLIMIGGDWYDMYELDRDHVGFSIGDVAGHGLPEATVMAQLTAALRAIVPRHGRRPATVLGELNQILRHYHPGRMATACYLVYHHPSRTLRYSKAGHPSPLVIGADNTARYLLDALSPPLGAPVTQFDQAETILAEGDTVLLYTDGLIERHGEDLDIGFQRLLAAAQTGAGLTNKQLCDLFLHHRPDSQAPDDRALMTIRFRSGTTE</sequence>
<evidence type="ECO:0000313" key="3">
    <source>
        <dbReference type="EMBL" id="AYF74893.1"/>
    </source>
</evidence>
<dbReference type="PANTHER" id="PTHR43156">
    <property type="entry name" value="STAGE II SPORULATION PROTEIN E-RELATED"/>
    <property type="match status" value="1"/>
</dbReference>
<dbReference type="KEGG" id="nyu:D7D52_14620"/>
<dbReference type="InterPro" id="IPR029016">
    <property type="entry name" value="GAF-like_dom_sf"/>
</dbReference>
<dbReference type="InterPro" id="IPR001932">
    <property type="entry name" value="PPM-type_phosphatase-like_dom"/>
</dbReference>
<keyword evidence="4" id="KW-1185">Reference proteome</keyword>
<feature type="domain" description="PPM-type phosphatase" evidence="2">
    <location>
        <begin position="162"/>
        <end position="376"/>
    </location>
</feature>
<dbReference type="AlphaFoldDB" id="A0A386ZCJ3"/>
<dbReference type="Gene3D" id="3.60.40.10">
    <property type="entry name" value="PPM-type phosphatase domain"/>
    <property type="match status" value="1"/>
</dbReference>
<dbReference type="PANTHER" id="PTHR43156:SF2">
    <property type="entry name" value="STAGE II SPORULATION PROTEIN E"/>
    <property type="match status" value="1"/>
</dbReference>
<accession>A0A386ZCJ3</accession>
<dbReference type="EMBL" id="CP032568">
    <property type="protein sequence ID" value="AYF74893.1"/>
    <property type="molecule type" value="Genomic_DNA"/>
</dbReference>
<evidence type="ECO:0000313" key="4">
    <source>
        <dbReference type="Proteomes" id="UP000267164"/>
    </source>
</evidence>
<dbReference type="Gene3D" id="3.30.450.40">
    <property type="match status" value="1"/>
</dbReference>
<dbReference type="InterPro" id="IPR036457">
    <property type="entry name" value="PPM-type-like_dom_sf"/>
</dbReference>
<dbReference type="SMART" id="SM00331">
    <property type="entry name" value="PP2C_SIG"/>
    <property type="match status" value="1"/>
</dbReference>
<dbReference type="GO" id="GO:0016791">
    <property type="term" value="F:phosphatase activity"/>
    <property type="evidence" value="ECO:0007669"/>
    <property type="project" value="TreeGrafter"/>
</dbReference>
<organism evidence="3 4">
    <name type="scientific">Nocardia yunnanensis</name>
    <dbReference type="NCBI Taxonomy" id="2382165"/>
    <lineage>
        <taxon>Bacteria</taxon>
        <taxon>Bacillati</taxon>
        <taxon>Actinomycetota</taxon>
        <taxon>Actinomycetes</taxon>
        <taxon>Mycobacteriales</taxon>
        <taxon>Nocardiaceae</taxon>
        <taxon>Nocardia</taxon>
    </lineage>
</organism>
<evidence type="ECO:0000256" key="1">
    <source>
        <dbReference type="ARBA" id="ARBA00022801"/>
    </source>
</evidence>